<name>A0A1S3XWM5_TOBAC</name>
<reference evidence="2" key="1">
    <citation type="submission" date="2025-08" db="UniProtKB">
        <authorList>
            <consortium name="RefSeq"/>
        </authorList>
    </citation>
    <scope>IDENTIFICATION</scope>
</reference>
<dbReference type="InterPro" id="IPR000477">
    <property type="entry name" value="RT_dom"/>
</dbReference>
<organism evidence="2">
    <name type="scientific">Nicotiana tabacum</name>
    <name type="common">Common tobacco</name>
    <dbReference type="NCBI Taxonomy" id="4097"/>
    <lineage>
        <taxon>Eukaryota</taxon>
        <taxon>Viridiplantae</taxon>
        <taxon>Streptophyta</taxon>
        <taxon>Embryophyta</taxon>
        <taxon>Tracheophyta</taxon>
        <taxon>Spermatophyta</taxon>
        <taxon>Magnoliopsida</taxon>
        <taxon>eudicotyledons</taxon>
        <taxon>Gunneridae</taxon>
        <taxon>Pentapetalae</taxon>
        <taxon>asterids</taxon>
        <taxon>lamiids</taxon>
        <taxon>Solanales</taxon>
        <taxon>Solanaceae</taxon>
        <taxon>Nicotianoideae</taxon>
        <taxon>Nicotianeae</taxon>
        <taxon>Nicotiana</taxon>
    </lineage>
</organism>
<dbReference type="PANTHER" id="PTHR33116">
    <property type="entry name" value="REVERSE TRANSCRIPTASE ZINC-BINDING DOMAIN-CONTAINING PROTEIN-RELATED-RELATED"/>
    <property type="match status" value="1"/>
</dbReference>
<dbReference type="OrthoDB" id="1305330at2759"/>
<gene>
    <name evidence="2" type="primary">LOC107769412</name>
</gene>
<dbReference type="PaxDb" id="4097-A0A1S3XWM5"/>
<dbReference type="Pfam" id="PF00078">
    <property type="entry name" value="RVT_1"/>
    <property type="match status" value="1"/>
</dbReference>
<sequence>MKGRKTQNQIRTLATEGGTILKTADSIEAEIVGYYKRLLGSSTQELHAINPGVMQGGSMLSRSQQLQLIAPFTRENVSQALNGIDDSKAPSRDGFNSRLFKKSWNVLGDEVTDAVKGYGRRGISPRYMVKIDMQKAYDSIEWVFLEQVLSGLNFLEKFVKWIMSCISTVTYSIIINGSPTPPFTAKRGIRQGDLMSPFLFVLAMEYLTRLLRTLKSKPNFNYHPMCEKLRIANQSKSCAYFGGVPEGVQQDILQTLGFSRGNLPFRYLGIFPLPKKIIKRLRQYVKSFYGQEKLKAAIVKHLWNLHKKKDRLWIQWVHTYYIQRRQVWSVNAKQASWLIQKIIQVAKYLNEAALNIEQELNTEKYSIRDVYNKLRGDFPKISWKRKGTAEYLTRRKGEWKTSHD</sequence>
<evidence type="ECO:0000313" key="2">
    <source>
        <dbReference type="RefSeq" id="XP_016444107.1"/>
    </source>
</evidence>
<dbReference type="STRING" id="4097.A0A1S3XWM5"/>
<dbReference type="KEGG" id="nta:107769412"/>
<protein>
    <recommendedName>
        <fullName evidence="1">Reverse transcriptase domain-containing protein</fullName>
    </recommendedName>
</protein>
<feature type="domain" description="Reverse transcriptase" evidence="1">
    <location>
        <begin position="122"/>
        <end position="213"/>
    </location>
</feature>
<proteinExistence type="predicted"/>
<dbReference type="AlphaFoldDB" id="A0A1S3XWM5"/>
<accession>A0A1S3XWM5</accession>
<dbReference type="PANTHER" id="PTHR33116:SF66">
    <property type="entry name" value="REVERSE TRANSCRIPTASE ZINC-BINDING DOMAIN-CONTAINING PROTEIN"/>
    <property type="match status" value="1"/>
</dbReference>
<evidence type="ECO:0000259" key="1">
    <source>
        <dbReference type="Pfam" id="PF00078"/>
    </source>
</evidence>
<dbReference type="RefSeq" id="XP_016444107.1">
    <property type="nucleotide sequence ID" value="XM_016588621.1"/>
</dbReference>